<dbReference type="PANTHER" id="PTHR34216:SF3">
    <property type="entry name" value="POLY-BETA-1,6-N-ACETYL-D-GLUCOSAMINE N-DEACETYLASE"/>
    <property type="match status" value="1"/>
</dbReference>
<dbReference type="Pfam" id="PF01522">
    <property type="entry name" value="Polysacc_deac_1"/>
    <property type="match status" value="1"/>
</dbReference>
<dbReference type="Gene3D" id="3.20.20.370">
    <property type="entry name" value="Glycoside hydrolase/deacetylase"/>
    <property type="match status" value="1"/>
</dbReference>
<accession>A0ABV1RQX6</accession>
<proteinExistence type="predicted"/>
<dbReference type="CDD" id="cd10918">
    <property type="entry name" value="CE4_NodB_like_5s_6s"/>
    <property type="match status" value="1"/>
</dbReference>
<dbReference type="Proteomes" id="UP001476807">
    <property type="component" value="Unassembled WGS sequence"/>
</dbReference>
<evidence type="ECO:0000313" key="5">
    <source>
        <dbReference type="Proteomes" id="UP001476807"/>
    </source>
</evidence>
<keyword evidence="2" id="KW-0732">Signal</keyword>
<dbReference type="PROSITE" id="PS51677">
    <property type="entry name" value="NODB"/>
    <property type="match status" value="1"/>
</dbReference>
<evidence type="ECO:0000259" key="3">
    <source>
        <dbReference type="PROSITE" id="PS51677"/>
    </source>
</evidence>
<keyword evidence="4" id="KW-0378">Hydrolase</keyword>
<reference evidence="4 5" key="1">
    <citation type="submission" date="2024-06" db="EMBL/GenBank/DDBJ databases">
        <title>Pontibacter populi HYL7-15.</title>
        <authorList>
            <person name="Kim M.K."/>
        </authorList>
    </citation>
    <scope>NUCLEOTIDE SEQUENCE [LARGE SCALE GENOMIC DNA]</scope>
    <source>
        <strain evidence="4 5">HYL7-15</strain>
    </source>
</reference>
<dbReference type="InterPro" id="IPR011330">
    <property type="entry name" value="Glyco_hydro/deAcase_b/a-brl"/>
</dbReference>
<dbReference type="EC" id="3.-.-.-" evidence="4"/>
<organism evidence="4 5">
    <name type="scientific">Pontibacter populi</name>
    <dbReference type="NCBI Taxonomy" id="890055"/>
    <lineage>
        <taxon>Bacteria</taxon>
        <taxon>Pseudomonadati</taxon>
        <taxon>Bacteroidota</taxon>
        <taxon>Cytophagia</taxon>
        <taxon>Cytophagales</taxon>
        <taxon>Hymenobacteraceae</taxon>
        <taxon>Pontibacter</taxon>
    </lineage>
</organism>
<dbReference type="RefSeq" id="WP_350411119.1">
    <property type="nucleotide sequence ID" value="NZ_JBEOKT010000003.1"/>
</dbReference>
<feature type="domain" description="NodB homology" evidence="3">
    <location>
        <begin position="139"/>
        <end position="302"/>
    </location>
</feature>
<name>A0ABV1RQX6_9BACT</name>
<evidence type="ECO:0000313" key="4">
    <source>
        <dbReference type="EMBL" id="MER2996786.1"/>
    </source>
</evidence>
<dbReference type="EMBL" id="JBEOKT010000003">
    <property type="protein sequence ID" value="MER2996786.1"/>
    <property type="molecule type" value="Genomic_DNA"/>
</dbReference>
<gene>
    <name evidence="4" type="ORF">ABS362_04465</name>
</gene>
<dbReference type="SUPFAM" id="SSF88713">
    <property type="entry name" value="Glycoside hydrolase/deacetylase"/>
    <property type="match status" value="1"/>
</dbReference>
<dbReference type="GO" id="GO:0016787">
    <property type="term" value="F:hydrolase activity"/>
    <property type="evidence" value="ECO:0007669"/>
    <property type="project" value="UniProtKB-KW"/>
</dbReference>
<evidence type="ECO:0000256" key="2">
    <source>
        <dbReference type="ARBA" id="ARBA00022729"/>
    </source>
</evidence>
<dbReference type="InterPro" id="IPR002509">
    <property type="entry name" value="NODB_dom"/>
</dbReference>
<keyword evidence="5" id="KW-1185">Reference proteome</keyword>
<sequence>MLTFFRRPFVLLALLIVVVASAFYFLKPDAALSSDQPVPVQTIAAIEDTLKKVPAPVAELVSQVPADAATILARKQVPILCYHQLRDWRPRDSEMAKTYIVGEANFREQVKMLADSGYHSILPDQLYDYLLHNKPLPEKPVMFTFDDTNLDHYSVAAPVLEQYGFRGVFFVMTVSLGRPNYMTRAQVKELSDAGHIIGSHTWDHQNVKKYTEKDWATQIEKPSRQLEEITGKPTEYFAYPFGLWNEQAIPELKKRNIKAAYQLATSRDANEPLYTIRRIIASGYWSPKQLHKSMVNSFQDGK</sequence>
<dbReference type="InterPro" id="IPR051398">
    <property type="entry name" value="Polysacch_Deacetylase"/>
</dbReference>
<comment type="subcellular location">
    <subcellularLocation>
        <location evidence="1">Secreted</location>
    </subcellularLocation>
</comment>
<protein>
    <submittedName>
        <fullName evidence="4">Polysaccharide deacetylase family protein</fullName>
        <ecNumber evidence="4">3.-.-.-</ecNumber>
    </submittedName>
</protein>
<comment type="caution">
    <text evidence="4">The sequence shown here is derived from an EMBL/GenBank/DDBJ whole genome shotgun (WGS) entry which is preliminary data.</text>
</comment>
<evidence type="ECO:0000256" key="1">
    <source>
        <dbReference type="ARBA" id="ARBA00004613"/>
    </source>
</evidence>
<dbReference type="PANTHER" id="PTHR34216">
    <property type="match status" value="1"/>
</dbReference>